<dbReference type="InterPro" id="IPR001119">
    <property type="entry name" value="SLH_dom"/>
</dbReference>
<dbReference type="AlphaFoldDB" id="A0A075R1J0"/>
<dbReference type="Proteomes" id="UP000005850">
    <property type="component" value="Chromosome"/>
</dbReference>
<proteinExistence type="predicted"/>
<gene>
    <name evidence="2" type="ORF">BRLA_c009300</name>
</gene>
<evidence type="ECO:0000313" key="2">
    <source>
        <dbReference type="EMBL" id="AIG25271.1"/>
    </source>
</evidence>
<dbReference type="STRING" id="1042163.BRLA_c009300"/>
<sequence>MNRLSLRKWIAVGSGCVLAAGMLVAPFEMSGSASVLYAQEKKGAYDKLLTQKEVEERVRQWITIPADYKLRNSRLEIDDERTGSPYWSISWETSDKKSNKYIHASVNAQTGELIDFYKYTRNNKTVKKAVSEKEAEKTAWAFIEKVAKSKKDSLSKANEIVPLTNNNHYTFVHTRMSDEIPFLENGVTIKVDADGEITSYHLTWDDGKIPSPKAAISLEQAEKTLKGLLDPQVRYMRSDRYKKRNSGDVTYTPVYIYGNNSAKFLDANSGEAISPNGRKAETSNKIIPLGDKITFTKNQAPEKIGKDQAEQIAKKWAEKLAKGWVYNGSGGTGSSADASGIKTLDWSFRFISTNQSSPSNEKEIRIKINDKGQFLAFSKHNNEASENTKGKQAIDKKEAEKVAIEMIKSLYPDHTGQLYLKTGDDPYIRGDKGQSYIFTFGYLYKDTPIDDLDIEVEVNKFTNEVTEVWLYQRENGSPLRSNDVFEKIQVSKNEAIEKEIKEKKVMLTYYKAPFYMSGADESVKESSQEIPIQLVYRYVGNEKSVNAATGELLDRWGFSDAESATDIEGHKSEEALGNMLNRGLFFLEDGKLEPDKEISRAQFVGLMISVSNELSHDYRSYDDENDEKPYTYSDVPTNHPYYAAISQASQFKIIPSTVRFEPDRAITRSEAIQMFMQTLQFGALLSKSDIFQSPYPDVTAEQVPAYTLAHALGYLSAPKGTKVEPNKNLTRAEAAELIYQFYQQYRHE</sequence>
<dbReference type="eggNOG" id="COG3858">
    <property type="taxonomic scope" value="Bacteria"/>
</dbReference>
<evidence type="ECO:0000259" key="1">
    <source>
        <dbReference type="PROSITE" id="PS51272"/>
    </source>
</evidence>
<name>A0A075R1J0_BRELA</name>
<dbReference type="EMBL" id="CP007806">
    <property type="protein sequence ID" value="AIG25271.1"/>
    <property type="molecule type" value="Genomic_DNA"/>
</dbReference>
<protein>
    <submittedName>
        <fullName evidence="2">S-layer homology domain-containing protein</fullName>
    </submittedName>
</protein>
<reference evidence="2 3" key="1">
    <citation type="journal article" date="2011" name="J. Bacteriol.">
        <title>Genome sequence of Brevibacillus laterosporus LMG 15441, a pathogen of invertebrates.</title>
        <authorList>
            <person name="Djukic M."/>
            <person name="Poehlein A."/>
            <person name="Thurmer A."/>
            <person name="Daniel R."/>
        </authorList>
    </citation>
    <scope>NUCLEOTIDE SEQUENCE [LARGE SCALE GENOMIC DNA]</scope>
    <source>
        <strain evidence="2 3">LMG 15441</strain>
    </source>
</reference>
<feature type="domain" description="SLH" evidence="1">
    <location>
        <begin position="628"/>
        <end position="689"/>
    </location>
</feature>
<dbReference type="PROSITE" id="PS51272">
    <property type="entry name" value="SLH"/>
    <property type="match status" value="1"/>
</dbReference>
<dbReference type="Pfam" id="PF00395">
    <property type="entry name" value="SLH"/>
    <property type="match status" value="2"/>
</dbReference>
<dbReference type="RefSeq" id="WP_003335224.1">
    <property type="nucleotide sequence ID" value="NZ_CP007806.1"/>
</dbReference>
<keyword evidence="3" id="KW-1185">Reference proteome</keyword>
<dbReference type="Pfam" id="PF16244">
    <property type="entry name" value="DUF4901"/>
    <property type="match status" value="2"/>
</dbReference>
<dbReference type="InterPro" id="IPR032599">
    <property type="entry name" value="YcdB/YcdC_rep_domain"/>
</dbReference>
<dbReference type="HOGENOM" id="CLU_019560_0_0_9"/>
<organism evidence="2 3">
    <name type="scientific">Brevibacillus laterosporus LMG 15441</name>
    <dbReference type="NCBI Taxonomy" id="1042163"/>
    <lineage>
        <taxon>Bacteria</taxon>
        <taxon>Bacillati</taxon>
        <taxon>Bacillota</taxon>
        <taxon>Bacilli</taxon>
        <taxon>Bacillales</taxon>
        <taxon>Paenibacillaceae</taxon>
        <taxon>Brevibacillus</taxon>
    </lineage>
</organism>
<accession>A0A075R1J0</accession>
<evidence type="ECO:0000313" key="3">
    <source>
        <dbReference type="Proteomes" id="UP000005850"/>
    </source>
</evidence>
<dbReference type="KEGG" id="blr:BRLA_c009300"/>